<dbReference type="InterPro" id="IPR000192">
    <property type="entry name" value="Aminotrans_V_dom"/>
</dbReference>
<evidence type="ECO:0000256" key="5">
    <source>
        <dbReference type="ARBA" id="ARBA00022723"/>
    </source>
</evidence>
<dbReference type="EC" id="2.8.1.7" evidence="3"/>
<evidence type="ECO:0000259" key="11">
    <source>
        <dbReference type="Pfam" id="PF00266"/>
    </source>
</evidence>
<dbReference type="Gene3D" id="3.40.640.10">
    <property type="entry name" value="Type I PLP-dependent aspartate aminotransferase-like (Major domain)"/>
    <property type="match status" value="1"/>
</dbReference>
<keyword evidence="8" id="KW-0411">Iron-sulfur</keyword>
<dbReference type="InterPro" id="IPR015421">
    <property type="entry name" value="PyrdxlP-dep_Trfase_major"/>
</dbReference>
<dbReference type="Pfam" id="PF00266">
    <property type="entry name" value="Aminotran_5"/>
    <property type="match status" value="1"/>
</dbReference>
<keyword evidence="4 12" id="KW-0808">Transferase</keyword>
<evidence type="ECO:0000256" key="4">
    <source>
        <dbReference type="ARBA" id="ARBA00022679"/>
    </source>
</evidence>
<dbReference type="GO" id="GO:0031071">
    <property type="term" value="F:cysteine desulfurase activity"/>
    <property type="evidence" value="ECO:0007669"/>
    <property type="project" value="UniProtKB-EC"/>
</dbReference>
<accession>A0A2X2JL25</accession>
<evidence type="ECO:0000256" key="7">
    <source>
        <dbReference type="ARBA" id="ARBA00023004"/>
    </source>
</evidence>
<protein>
    <recommendedName>
        <fullName evidence="3">cysteine desulfurase</fullName>
        <ecNumber evidence="3">2.8.1.7</ecNumber>
    </recommendedName>
</protein>
<evidence type="ECO:0000313" key="12">
    <source>
        <dbReference type="EMBL" id="SPZ94484.1"/>
    </source>
</evidence>
<evidence type="ECO:0000256" key="6">
    <source>
        <dbReference type="ARBA" id="ARBA00022898"/>
    </source>
</evidence>
<dbReference type="InterPro" id="IPR015424">
    <property type="entry name" value="PyrdxlP-dep_Trfase"/>
</dbReference>
<feature type="domain" description="Aminotransferase class V" evidence="11">
    <location>
        <begin position="16"/>
        <end position="368"/>
    </location>
</feature>
<dbReference type="PROSITE" id="PS00595">
    <property type="entry name" value="AA_TRANSFER_CLASS_5"/>
    <property type="match status" value="1"/>
</dbReference>
<comment type="catalytic activity">
    <reaction evidence="9">
        <text>(sulfur carrier)-H + L-cysteine = (sulfur carrier)-SH + L-alanine</text>
        <dbReference type="Rhea" id="RHEA:43892"/>
        <dbReference type="Rhea" id="RHEA-COMP:14737"/>
        <dbReference type="Rhea" id="RHEA-COMP:14739"/>
        <dbReference type="ChEBI" id="CHEBI:29917"/>
        <dbReference type="ChEBI" id="CHEBI:35235"/>
        <dbReference type="ChEBI" id="CHEBI:57972"/>
        <dbReference type="ChEBI" id="CHEBI:64428"/>
        <dbReference type="EC" id="2.8.1.7"/>
    </reaction>
</comment>
<gene>
    <name evidence="12" type="primary">iscS_2</name>
    <name evidence="12" type="ORF">NCTC11343_05331</name>
</gene>
<comment type="cofactor">
    <cofactor evidence="1 10">
        <name>pyridoxal 5'-phosphate</name>
        <dbReference type="ChEBI" id="CHEBI:597326"/>
    </cofactor>
</comment>
<keyword evidence="6" id="KW-0663">Pyridoxal phosphate</keyword>
<dbReference type="InterPro" id="IPR015422">
    <property type="entry name" value="PyrdxlP-dep_Trfase_small"/>
</dbReference>
<evidence type="ECO:0000256" key="3">
    <source>
        <dbReference type="ARBA" id="ARBA00012239"/>
    </source>
</evidence>
<comment type="similarity">
    <text evidence="2">Belongs to the class-V pyridoxal-phosphate-dependent aminotransferase family. NifS/IscS subfamily.</text>
</comment>
<dbReference type="AlphaFoldDB" id="A0A2X2JL25"/>
<evidence type="ECO:0000256" key="10">
    <source>
        <dbReference type="RuleBase" id="RU004504"/>
    </source>
</evidence>
<evidence type="ECO:0000256" key="8">
    <source>
        <dbReference type="ARBA" id="ARBA00023014"/>
    </source>
</evidence>
<dbReference type="InterPro" id="IPR020578">
    <property type="entry name" value="Aminotrans_V_PyrdxlP_BS"/>
</dbReference>
<dbReference type="SUPFAM" id="SSF53383">
    <property type="entry name" value="PLP-dependent transferases"/>
    <property type="match status" value="1"/>
</dbReference>
<dbReference type="Gene3D" id="3.90.1150.10">
    <property type="entry name" value="Aspartate Aminotransferase, domain 1"/>
    <property type="match status" value="1"/>
</dbReference>
<evidence type="ECO:0000256" key="1">
    <source>
        <dbReference type="ARBA" id="ARBA00001933"/>
    </source>
</evidence>
<evidence type="ECO:0000313" key="13">
    <source>
        <dbReference type="Proteomes" id="UP000251241"/>
    </source>
</evidence>
<keyword evidence="5" id="KW-0479">Metal-binding</keyword>
<dbReference type="InterPro" id="IPR016454">
    <property type="entry name" value="Cysteine_dSase"/>
</dbReference>
<reference evidence="12 13" key="1">
    <citation type="submission" date="2018-06" db="EMBL/GenBank/DDBJ databases">
        <authorList>
            <consortium name="Pathogen Informatics"/>
            <person name="Doyle S."/>
        </authorList>
    </citation>
    <scope>NUCLEOTIDE SEQUENCE [LARGE SCALE GENOMIC DNA]</scope>
    <source>
        <strain evidence="12 13">NCTC11343</strain>
    </source>
</reference>
<dbReference type="EMBL" id="UAUU01000011">
    <property type="protein sequence ID" value="SPZ94484.1"/>
    <property type="molecule type" value="Genomic_DNA"/>
</dbReference>
<dbReference type="GO" id="GO:0046872">
    <property type="term" value="F:metal ion binding"/>
    <property type="evidence" value="ECO:0007669"/>
    <property type="project" value="UniProtKB-KW"/>
</dbReference>
<sequence length="394" mass="43591">MKRMTQDKSTNMDKIIYLDNNASTPMDPRVLDEMMPYLTDKYGNAASRHKLGKYLDTAVEKSRRQIADLIDTNAEDIFFTAGATEAINMGLRGLLRPGKQHIITVQTEHPTVLDTCRYLETNGIAVTYLSVDSDGLIDLEELERAFTPLTALVCVMHVNHDTGVIQDIERIAEITHAHDAFFMTDGSQSVGKLPVRARSLIDILTFSAHKFYGPTGIGGIYFRPEVPMKPLIFSGGHEGEARNGTLNVPGIVGMGKAAELAALQMNEDEERIGKLRDILEQQLLAIGGTKLIGSKTHRIYTTCTIRFDGINSENIVQKLDNICVSNCSVLSYFEAAPSPVLQAMGLSRDEAFNALRFSLGRFTTAEEIGQTVEAVSEIINQLHNNKSLHRHHCL</sequence>
<keyword evidence="7" id="KW-0408">Iron</keyword>
<dbReference type="PANTHER" id="PTHR11601">
    <property type="entry name" value="CYSTEINE DESULFURYLASE FAMILY MEMBER"/>
    <property type="match status" value="1"/>
</dbReference>
<dbReference type="PANTHER" id="PTHR11601:SF34">
    <property type="entry name" value="CYSTEINE DESULFURASE"/>
    <property type="match status" value="1"/>
</dbReference>
<name>A0A2X2JL25_SPHMU</name>
<organism evidence="12 13">
    <name type="scientific">Sphingobacterium multivorum</name>
    <dbReference type="NCBI Taxonomy" id="28454"/>
    <lineage>
        <taxon>Bacteria</taxon>
        <taxon>Pseudomonadati</taxon>
        <taxon>Bacteroidota</taxon>
        <taxon>Sphingobacteriia</taxon>
        <taxon>Sphingobacteriales</taxon>
        <taxon>Sphingobacteriaceae</taxon>
        <taxon>Sphingobacterium</taxon>
    </lineage>
</organism>
<proteinExistence type="inferred from homology"/>
<dbReference type="Proteomes" id="UP000251241">
    <property type="component" value="Unassembled WGS sequence"/>
</dbReference>
<dbReference type="GO" id="GO:0051536">
    <property type="term" value="F:iron-sulfur cluster binding"/>
    <property type="evidence" value="ECO:0007669"/>
    <property type="project" value="UniProtKB-KW"/>
</dbReference>
<evidence type="ECO:0000256" key="2">
    <source>
        <dbReference type="ARBA" id="ARBA00006490"/>
    </source>
</evidence>
<evidence type="ECO:0000256" key="9">
    <source>
        <dbReference type="ARBA" id="ARBA00050776"/>
    </source>
</evidence>
<dbReference type="PIRSF" id="PIRSF005572">
    <property type="entry name" value="NifS"/>
    <property type="match status" value="1"/>
</dbReference>